<evidence type="ECO:0000313" key="1">
    <source>
        <dbReference type="EMBL" id="WZN63738.1"/>
    </source>
</evidence>
<dbReference type="PANTHER" id="PTHR13480">
    <property type="entry name" value="E3 UBIQUITIN-PROTEIN LIGASE HAKAI-RELATED"/>
    <property type="match status" value="1"/>
</dbReference>
<reference evidence="1 2" key="1">
    <citation type="submission" date="2024-03" db="EMBL/GenBank/DDBJ databases">
        <title>Complete genome sequence of the green alga Chloropicon roscoffensis RCC1871.</title>
        <authorList>
            <person name="Lemieux C."/>
            <person name="Pombert J.-F."/>
            <person name="Otis C."/>
            <person name="Turmel M."/>
        </authorList>
    </citation>
    <scope>NUCLEOTIDE SEQUENCE [LARGE SCALE GENOMIC DNA]</scope>
    <source>
        <strain evidence="1 2">RCC1871</strain>
    </source>
</reference>
<sequence length="122" mass="13399">MSARKYGIPKGQAEFLGTVRDRKPGNKVHICTKCDSPIAVYGMLLPCRHVFALECAHGMVPTCYLCFAKVEEVRKIVASETPLHLCGVCLRGYESEDELSELVKANGGKCCQGQRPKAETQP</sequence>
<evidence type="ECO:0000313" key="2">
    <source>
        <dbReference type="Proteomes" id="UP001472866"/>
    </source>
</evidence>
<dbReference type="InterPro" id="IPR013083">
    <property type="entry name" value="Znf_RING/FYVE/PHD"/>
</dbReference>
<keyword evidence="2" id="KW-1185">Reference proteome</keyword>
<dbReference type="SUPFAM" id="SSF57850">
    <property type="entry name" value="RING/U-box"/>
    <property type="match status" value="1"/>
</dbReference>
<proteinExistence type="predicted"/>
<dbReference type="Proteomes" id="UP001472866">
    <property type="component" value="Chromosome 08"/>
</dbReference>
<name>A0AAX4PC66_9CHLO</name>
<protein>
    <recommendedName>
        <fullName evidence="3">RING-type domain-containing protein</fullName>
    </recommendedName>
</protein>
<dbReference type="GO" id="GO:0061630">
    <property type="term" value="F:ubiquitin protein ligase activity"/>
    <property type="evidence" value="ECO:0007669"/>
    <property type="project" value="InterPro"/>
</dbReference>
<dbReference type="AlphaFoldDB" id="A0AAX4PC66"/>
<dbReference type="GO" id="GO:0016567">
    <property type="term" value="P:protein ubiquitination"/>
    <property type="evidence" value="ECO:0007669"/>
    <property type="project" value="InterPro"/>
</dbReference>
<dbReference type="Gene3D" id="3.30.40.10">
    <property type="entry name" value="Zinc/RING finger domain, C3HC4 (zinc finger)"/>
    <property type="match status" value="1"/>
</dbReference>
<evidence type="ECO:0008006" key="3">
    <source>
        <dbReference type="Google" id="ProtNLM"/>
    </source>
</evidence>
<dbReference type="GO" id="GO:0030155">
    <property type="term" value="P:regulation of cell adhesion"/>
    <property type="evidence" value="ECO:0007669"/>
    <property type="project" value="TreeGrafter"/>
</dbReference>
<dbReference type="InterPro" id="IPR040383">
    <property type="entry name" value="HAKAI/CBLL2"/>
</dbReference>
<organism evidence="1 2">
    <name type="scientific">Chloropicon roscoffensis</name>
    <dbReference type="NCBI Taxonomy" id="1461544"/>
    <lineage>
        <taxon>Eukaryota</taxon>
        <taxon>Viridiplantae</taxon>
        <taxon>Chlorophyta</taxon>
        <taxon>Chloropicophyceae</taxon>
        <taxon>Chloropicales</taxon>
        <taxon>Chloropicaceae</taxon>
        <taxon>Chloropicon</taxon>
    </lineage>
</organism>
<accession>A0AAX4PC66</accession>
<dbReference type="EMBL" id="CP151508">
    <property type="protein sequence ID" value="WZN63738.1"/>
    <property type="molecule type" value="Genomic_DNA"/>
</dbReference>
<dbReference type="PANTHER" id="PTHR13480:SF0">
    <property type="entry name" value="E3 UBIQUITIN-PROTEIN LIGASE HAKAI"/>
    <property type="match status" value="1"/>
</dbReference>
<gene>
    <name evidence="1" type="ORF">HKI87_08g52890</name>
</gene>